<reference evidence="2" key="1">
    <citation type="journal article" date="2023" name="G3 (Bethesda)">
        <title>A reference genome for the long-term kleptoplast-retaining sea slug Elysia crispata morphotype clarki.</title>
        <authorList>
            <person name="Eastman K.E."/>
            <person name="Pendleton A.L."/>
            <person name="Shaikh M.A."/>
            <person name="Suttiyut T."/>
            <person name="Ogas R."/>
            <person name="Tomko P."/>
            <person name="Gavelis G."/>
            <person name="Widhalm J.R."/>
            <person name="Wisecaver J.H."/>
        </authorList>
    </citation>
    <scope>NUCLEOTIDE SEQUENCE</scope>
    <source>
        <strain evidence="2">ECLA1</strain>
    </source>
</reference>
<feature type="region of interest" description="Disordered" evidence="1">
    <location>
        <begin position="1"/>
        <end position="30"/>
    </location>
</feature>
<dbReference type="EMBL" id="JAWDGP010001519">
    <property type="protein sequence ID" value="KAK3790739.1"/>
    <property type="molecule type" value="Genomic_DNA"/>
</dbReference>
<feature type="compositionally biased region" description="Polar residues" evidence="1">
    <location>
        <begin position="1"/>
        <end position="11"/>
    </location>
</feature>
<organism evidence="2 3">
    <name type="scientific">Elysia crispata</name>
    <name type="common">lettuce slug</name>
    <dbReference type="NCBI Taxonomy" id="231223"/>
    <lineage>
        <taxon>Eukaryota</taxon>
        <taxon>Metazoa</taxon>
        <taxon>Spiralia</taxon>
        <taxon>Lophotrochozoa</taxon>
        <taxon>Mollusca</taxon>
        <taxon>Gastropoda</taxon>
        <taxon>Heterobranchia</taxon>
        <taxon>Euthyneura</taxon>
        <taxon>Panpulmonata</taxon>
        <taxon>Sacoglossa</taxon>
        <taxon>Placobranchoidea</taxon>
        <taxon>Plakobranchidae</taxon>
        <taxon>Elysia</taxon>
    </lineage>
</organism>
<evidence type="ECO:0000313" key="2">
    <source>
        <dbReference type="EMBL" id="KAK3790739.1"/>
    </source>
</evidence>
<comment type="caution">
    <text evidence="2">The sequence shown here is derived from an EMBL/GenBank/DDBJ whole genome shotgun (WGS) entry which is preliminary data.</text>
</comment>
<protein>
    <submittedName>
        <fullName evidence="2">Uncharacterized protein</fullName>
    </submittedName>
</protein>
<dbReference type="Proteomes" id="UP001283361">
    <property type="component" value="Unassembled WGS sequence"/>
</dbReference>
<dbReference type="AlphaFoldDB" id="A0AAE1E1E7"/>
<gene>
    <name evidence="2" type="ORF">RRG08_038230</name>
</gene>
<evidence type="ECO:0000256" key="1">
    <source>
        <dbReference type="SAM" id="MobiDB-lite"/>
    </source>
</evidence>
<accession>A0AAE1E1E7</accession>
<evidence type="ECO:0000313" key="3">
    <source>
        <dbReference type="Proteomes" id="UP001283361"/>
    </source>
</evidence>
<sequence>MDPSCPHSTLPLTLRLEPSPHPPRLEVTRGQQSCSVSRSGWSITGARLVDVEVSQLHPALTLLALQWKEAKHNFNEETLGVAVEFHYRLVP</sequence>
<proteinExistence type="predicted"/>
<keyword evidence="3" id="KW-1185">Reference proteome</keyword>
<name>A0AAE1E1E7_9GAST</name>